<comment type="catalytic activity">
    <reaction evidence="12">
        <text>3-O-(beta-D-glucosyl)-L-seryl-[EGF-like domain protein] + UDP-alpha-D-xylose = 3-O-[alpha-D-xylosyl-(1-&gt;3)-beta-D-glucosyl]-L-seryl-[EGF-like domain protein] + UDP + H(+)</text>
        <dbReference type="Rhea" id="RHEA:56064"/>
        <dbReference type="Rhea" id="RHEA-COMP:14610"/>
        <dbReference type="Rhea" id="RHEA-COMP:14611"/>
        <dbReference type="ChEBI" id="CHEBI:15378"/>
        <dbReference type="ChEBI" id="CHEBI:57632"/>
        <dbReference type="ChEBI" id="CHEBI:58223"/>
        <dbReference type="ChEBI" id="CHEBI:140575"/>
        <dbReference type="ChEBI" id="CHEBI:140576"/>
        <dbReference type="EC" id="2.4.2.42"/>
    </reaction>
</comment>
<gene>
    <name evidence="13" type="ORF">RDWZM_007616</name>
</gene>
<dbReference type="Gene3D" id="3.90.550.10">
    <property type="entry name" value="Spore Coat Polysaccharide Biosynthesis Protein SpsA, Chain A"/>
    <property type="match status" value="1"/>
</dbReference>
<dbReference type="EMBL" id="JAPWDV010000003">
    <property type="protein sequence ID" value="KAJ6216459.1"/>
    <property type="molecule type" value="Genomic_DNA"/>
</dbReference>
<dbReference type="Pfam" id="PF01501">
    <property type="entry name" value="Glyco_transf_8"/>
    <property type="match status" value="1"/>
</dbReference>
<dbReference type="EC" id="2.4.2.42" evidence="11"/>
<keyword evidence="8" id="KW-0472">Membrane</keyword>
<evidence type="ECO:0000256" key="10">
    <source>
        <dbReference type="ARBA" id="ARBA00037301"/>
    </source>
</evidence>
<dbReference type="InterPro" id="IPR051993">
    <property type="entry name" value="Glycosyltransferase_8"/>
</dbReference>
<keyword evidence="5" id="KW-0812">Transmembrane</keyword>
<evidence type="ECO:0000256" key="12">
    <source>
        <dbReference type="ARBA" id="ARBA00049181"/>
    </source>
</evidence>
<dbReference type="GO" id="GO:0016266">
    <property type="term" value="P:protein O-linked glycosylation via N-acetyl-galactosamine"/>
    <property type="evidence" value="ECO:0007669"/>
    <property type="project" value="TreeGrafter"/>
</dbReference>
<evidence type="ECO:0000256" key="6">
    <source>
        <dbReference type="ARBA" id="ARBA00022968"/>
    </source>
</evidence>
<evidence type="ECO:0000256" key="5">
    <source>
        <dbReference type="ARBA" id="ARBA00022692"/>
    </source>
</evidence>
<dbReference type="AlphaFoldDB" id="A0A9Q0RJ71"/>
<dbReference type="GO" id="GO:0140563">
    <property type="term" value="F:UDP-D-xylose:beta-D-glucoside alpha-1,3-D-xylosyltransferase activity"/>
    <property type="evidence" value="ECO:0007669"/>
    <property type="project" value="UniProtKB-EC"/>
</dbReference>
<dbReference type="Proteomes" id="UP001142055">
    <property type="component" value="Chromosome 3"/>
</dbReference>
<evidence type="ECO:0000256" key="2">
    <source>
        <dbReference type="ARBA" id="ARBA00006351"/>
    </source>
</evidence>
<keyword evidence="3" id="KW-0328">Glycosyltransferase</keyword>
<accession>A0A9Q0RJ71</accession>
<evidence type="ECO:0000256" key="7">
    <source>
        <dbReference type="ARBA" id="ARBA00022989"/>
    </source>
</evidence>
<keyword evidence="6" id="KW-0735">Signal-anchor</keyword>
<name>A0A9Q0RJ71_BLOTA</name>
<evidence type="ECO:0000256" key="3">
    <source>
        <dbReference type="ARBA" id="ARBA00022676"/>
    </source>
</evidence>
<dbReference type="PANTHER" id="PTHR46012:SF2">
    <property type="entry name" value="IP22168P"/>
    <property type="match status" value="1"/>
</dbReference>
<evidence type="ECO:0000313" key="14">
    <source>
        <dbReference type="Proteomes" id="UP001142055"/>
    </source>
</evidence>
<evidence type="ECO:0000313" key="13">
    <source>
        <dbReference type="EMBL" id="KAJ6216459.1"/>
    </source>
</evidence>
<organism evidence="13 14">
    <name type="scientific">Blomia tropicalis</name>
    <name type="common">Mite</name>
    <dbReference type="NCBI Taxonomy" id="40697"/>
    <lineage>
        <taxon>Eukaryota</taxon>
        <taxon>Metazoa</taxon>
        <taxon>Ecdysozoa</taxon>
        <taxon>Arthropoda</taxon>
        <taxon>Chelicerata</taxon>
        <taxon>Arachnida</taxon>
        <taxon>Acari</taxon>
        <taxon>Acariformes</taxon>
        <taxon>Sarcoptiformes</taxon>
        <taxon>Astigmata</taxon>
        <taxon>Glycyphagoidea</taxon>
        <taxon>Echimyopodidae</taxon>
        <taxon>Blomia</taxon>
    </lineage>
</organism>
<comment type="function">
    <text evidence="10">Glycosyltransferase which elongates the O-linked glucose attached to EGF-like repeats in the extracellular domain of Notch proteins by catalyzing the addition of xylose.</text>
</comment>
<comment type="similarity">
    <text evidence="2">Belongs to the glycosyltransferase 8 family.</text>
</comment>
<evidence type="ECO:0000256" key="11">
    <source>
        <dbReference type="ARBA" id="ARBA00038854"/>
    </source>
</evidence>
<comment type="caution">
    <text evidence="13">The sequence shown here is derived from an EMBL/GenBank/DDBJ whole genome shotgun (WGS) entry which is preliminary data.</text>
</comment>
<protein>
    <recommendedName>
        <fullName evidence="11">UDP-D-xylose:beta-D-glucoside alpha-1,3-D-xylosyltransferase</fullName>
        <ecNumber evidence="11">2.4.2.42</ecNumber>
    </recommendedName>
</protein>
<dbReference type="PANTHER" id="PTHR46012">
    <property type="entry name" value="IP22168P"/>
    <property type="match status" value="1"/>
</dbReference>
<evidence type="ECO:0000256" key="4">
    <source>
        <dbReference type="ARBA" id="ARBA00022679"/>
    </source>
</evidence>
<dbReference type="GO" id="GO:0016020">
    <property type="term" value="C:membrane"/>
    <property type="evidence" value="ECO:0007669"/>
    <property type="project" value="UniProtKB-SubCell"/>
</dbReference>
<keyword evidence="7" id="KW-1133">Transmembrane helix</keyword>
<comment type="subcellular location">
    <subcellularLocation>
        <location evidence="1">Membrane</location>
        <topology evidence="1">Single-pass type II membrane protein</topology>
    </subcellularLocation>
</comment>
<sequence>MQSLHLFQIKSALNSKTGTLHFTAILKNHDSVLYIDTDVLFISPVEQMWEHFSLMNSNQIAAMSYESEDFSNSWYHRFAKHPYYGRYGLNSGVMLMNLTRMRQFDWIAKLEPTLIKYRSKIVWGDQDIINIIFHSNEEKLFLFGCNWNYRPDHCIYSSVCKPAETDGIKIIHGNRGVFLNEKQPIFKAMFNVFRRYKPNDHKRKKFLDKFDQIFYGLLDEAAQYVTNDKQGAFKDMLIRHRADLIENVKKNLVSKDQITLDDVKNTFGREISNRLELFKYVGSGLWGKLNSWSRNVYQGYKSHCDQNSDKFWCLSSNEIGTARDGLERENI</sequence>
<keyword evidence="4" id="KW-0808">Transferase</keyword>
<dbReference type="InterPro" id="IPR002495">
    <property type="entry name" value="Glyco_trans_8"/>
</dbReference>
<dbReference type="SUPFAM" id="SSF53448">
    <property type="entry name" value="Nucleotide-diphospho-sugar transferases"/>
    <property type="match status" value="1"/>
</dbReference>
<evidence type="ECO:0000256" key="8">
    <source>
        <dbReference type="ARBA" id="ARBA00023136"/>
    </source>
</evidence>
<proteinExistence type="inferred from homology"/>
<dbReference type="OMA" id="GHWRTLA"/>
<keyword evidence="14" id="KW-1185">Reference proteome</keyword>
<keyword evidence="9" id="KW-0325">Glycoprotein</keyword>
<dbReference type="InterPro" id="IPR029044">
    <property type="entry name" value="Nucleotide-diphossugar_trans"/>
</dbReference>
<evidence type="ECO:0000256" key="9">
    <source>
        <dbReference type="ARBA" id="ARBA00023180"/>
    </source>
</evidence>
<reference evidence="13" key="1">
    <citation type="submission" date="2022-12" db="EMBL/GenBank/DDBJ databases">
        <title>Genome assemblies of Blomia tropicalis.</title>
        <authorList>
            <person name="Cui Y."/>
        </authorList>
    </citation>
    <scope>NUCLEOTIDE SEQUENCE</scope>
    <source>
        <tissue evidence="13">Adult mites</tissue>
    </source>
</reference>
<evidence type="ECO:0000256" key="1">
    <source>
        <dbReference type="ARBA" id="ARBA00004606"/>
    </source>
</evidence>